<reference evidence="3 4" key="1">
    <citation type="submission" date="2024-01" db="EMBL/GenBank/DDBJ databases">
        <title>Comparative genomics of Cryptococcus and Kwoniella reveals pathogenesis evolution and contrasting modes of karyotype evolution via chromosome fusion or intercentromeric recombination.</title>
        <authorList>
            <person name="Coelho M.A."/>
            <person name="David-Palma M."/>
            <person name="Shea T."/>
            <person name="Bowers K."/>
            <person name="McGinley-Smith S."/>
            <person name="Mohammad A.W."/>
            <person name="Gnirke A."/>
            <person name="Yurkov A.M."/>
            <person name="Nowrousian M."/>
            <person name="Sun S."/>
            <person name="Cuomo C.A."/>
            <person name="Heitman J."/>
        </authorList>
    </citation>
    <scope>NUCLEOTIDE SEQUENCE [LARGE SCALE GENOMIC DNA]</scope>
    <source>
        <strain evidence="3">CBS 11374</strain>
    </source>
</reference>
<dbReference type="RefSeq" id="XP_062787995.1">
    <property type="nucleotide sequence ID" value="XM_062931944.1"/>
</dbReference>
<dbReference type="InterPro" id="IPR018800">
    <property type="entry name" value="PRCC"/>
</dbReference>
<organism evidence="3 4">
    <name type="scientific">Kwoniella shivajii</name>
    <dbReference type="NCBI Taxonomy" id="564305"/>
    <lineage>
        <taxon>Eukaryota</taxon>
        <taxon>Fungi</taxon>
        <taxon>Dikarya</taxon>
        <taxon>Basidiomycota</taxon>
        <taxon>Agaricomycotina</taxon>
        <taxon>Tremellomycetes</taxon>
        <taxon>Tremellales</taxon>
        <taxon>Cryptococcaceae</taxon>
        <taxon>Kwoniella</taxon>
    </lineage>
</organism>
<gene>
    <name evidence="3" type="ORF">IL334_000158</name>
</gene>
<feature type="compositionally biased region" description="Polar residues" evidence="2">
    <location>
        <begin position="18"/>
        <end position="31"/>
    </location>
</feature>
<name>A0ABZ1CNR0_9TREE</name>
<feature type="region of interest" description="Disordered" evidence="2">
    <location>
        <begin position="210"/>
        <end position="249"/>
    </location>
</feature>
<evidence type="ECO:0000313" key="4">
    <source>
        <dbReference type="Proteomes" id="UP001329825"/>
    </source>
</evidence>
<feature type="compositionally biased region" description="Low complexity" evidence="2">
    <location>
        <begin position="129"/>
        <end position="142"/>
    </location>
</feature>
<dbReference type="GeneID" id="87952289"/>
<dbReference type="PANTHER" id="PTHR13621:SF2">
    <property type="entry name" value="PROLINE-RICH PROTEIN PRCC"/>
    <property type="match status" value="1"/>
</dbReference>
<accession>A0ABZ1CNR0</accession>
<evidence type="ECO:0000313" key="3">
    <source>
        <dbReference type="EMBL" id="WRT63255.1"/>
    </source>
</evidence>
<feature type="coiled-coil region" evidence="1">
    <location>
        <begin position="350"/>
        <end position="384"/>
    </location>
</feature>
<proteinExistence type="predicted"/>
<feature type="region of interest" description="Disordered" evidence="2">
    <location>
        <begin position="1"/>
        <end position="147"/>
    </location>
</feature>
<dbReference type="Pfam" id="PF10253">
    <property type="entry name" value="PRCC"/>
    <property type="match status" value="1"/>
</dbReference>
<feature type="region of interest" description="Disordered" evidence="2">
    <location>
        <begin position="270"/>
        <end position="292"/>
    </location>
</feature>
<keyword evidence="4" id="KW-1185">Reference proteome</keyword>
<dbReference type="PANTHER" id="PTHR13621">
    <property type="entry name" value="PROLINE-RICH PROTEIN PRCC"/>
    <property type="match status" value="1"/>
</dbReference>
<evidence type="ECO:0000256" key="2">
    <source>
        <dbReference type="SAM" id="MobiDB-lite"/>
    </source>
</evidence>
<evidence type="ECO:0000256" key="1">
    <source>
        <dbReference type="SAM" id="Coils"/>
    </source>
</evidence>
<keyword evidence="1" id="KW-0175">Coiled coil</keyword>
<dbReference type="Proteomes" id="UP001329825">
    <property type="component" value="Chromosome 1"/>
</dbReference>
<sequence>MLLANYASDSDSDDGSDNEPTLPTTKTSTSAIAKPPININTVVSKPVVGKAKKPIKITLGLPKSAGDDVKPVSGQDEEDGISDGERERKKPKIAGGKGGSSLLGMLPPPKRKLPSAAISKGSSLKVNKSMANSASSSSASPSINVPKPLLASTKASTSITNKILNEDDDDEHDEKFLPLSLSKKAQAQKGNQEEFDLFGLSLASAVPPISSVASSSSSSSVKPPSISSAPLAPDYVPPEPTSNDPYPGYYQLPSGEWRAYDPAYYTSFFSSSSKNGEQQDEEDDGRIGKHWKDFDNGRYGGNVVEISAMKGLEEARKEEERRNLSKKPKFQDDSFEYKPLGQVKGLASQRHQLTSLLDTAYTQREELEDRIAQNKKNMRMAGTKYGF</sequence>
<protein>
    <recommendedName>
        <fullName evidence="5">Mitotic checkpoint regulator, MAD2B-interacting-domain-containing protein</fullName>
    </recommendedName>
</protein>
<feature type="compositionally biased region" description="Low complexity" evidence="2">
    <location>
        <begin position="210"/>
        <end position="230"/>
    </location>
</feature>
<dbReference type="EMBL" id="CP141881">
    <property type="protein sequence ID" value="WRT63255.1"/>
    <property type="molecule type" value="Genomic_DNA"/>
</dbReference>
<evidence type="ECO:0008006" key="5">
    <source>
        <dbReference type="Google" id="ProtNLM"/>
    </source>
</evidence>